<accession>H1Z3N5</accession>
<evidence type="ECO:0000313" key="2">
    <source>
        <dbReference type="Proteomes" id="UP000005741"/>
    </source>
</evidence>
<dbReference type="AlphaFoldDB" id="H1Z3N5"/>
<evidence type="ECO:0000313" key="1">
    <source>
        <dbReference type="EMBL" id="EHQ35634.1"/>
    </source>
</evidence>
<gene>
    <name evidence="1" type="ORF">Metlim_1533</name>
</gene>
<protein>
    <submittedName>
        <fullName evidence="1">Uncharacterized protein</fullName>
    </submittedName>
</protein>
<dbReference type="HOGENOM" id="CLU_2985696_0_0_2"/>
<organism evidence="1 2">
    <name type="scientific">Methanoplanus limicola DSM 2279</name>
    <dbReference type="NCBI Taxonomy" id="937775"/>
    <lineage>
        <taxon>Archaea</taxon>
        <taxon>Methanobacteriati</taxon>
        <taxon>Methanobacteriota</taxon>
        <taxon>Stenosarchaea group</taxon>
        <taxon>Methanomicrobia</taxon>
        <taxon>Methanomicrobiales</taxon>
        <taxon>Methanomicrobiaceae</taxon>
        <taxon>Methanoplanus</taxon>
    </lineage>
</organism>
<name>H1Z3N5_9EURY</name>
<dbReference type="EMBL" id="CM001436">
    <property type="protein sequence ID" value="EHQ35634.1"/>
    <property type="molecule type" value="Genomic_DNA"/>
</dbReference>
<dbReference type="RefSeq" id="WP_004077389.1">
    <property type="nucleotide sequence ID" value="NZ_CM001436.1"/>
</dbReference>
<keyword evidence="2" id="KW-1185">Reference proteome</keyword>
<dbReference type="Proteomes" id="UP000005741">
    <property type="component" value="Chromosome"/>
</dbReference>
<sequence>MDKINLQKSEFRPMCNVNVRLPVDMRLKAHDYGLNISALCRAGLERVLTEYEEGLKK</sequence>
<reference evidence="1 2" key="1">
    <citation type="submission" date="2011-10" db="EMBL/GenBank/DDBJ databases">
        <title>The Improved High-Quality Draft genome of Methanoplanus limicola DSM 2279.</title>
        <authorList>
            <consortium name="US DOE Joint Genome Institute (JGI-PGF)"/>
            <person name="Lucas S."/>
            <person name="Copeland A."/>
            <person name="Lapidus A."/>
            <person name="Glavina del Rio T."/>
            <person name="Dalin E."/>
            <person name="Tice H."/>
            <person name="Bruce D."/>
            <person name="Goodwin L."/>
            <person name="Pitluck S."/>
            <person name="Peters L."/>
            <person name="Mikhailova N."/>
            <person name="Lu M."/>
            <person name="Kyrpides N."/>
            <person name="Mavromatis K."/>
            <person name="Ivanova N."/>
            <person name="Markowitz V."/>
            <person name="Cheng J.-F."/>
            <person name="Hugenholtz P."/>
            <person name="Woyke T."/>
            <person name="Wu D."/>
            <person name="Wirth R."/>
            <person name="Brambilla E.-M."/>
            <person name="Klenk H.-P."/>
            <person name="Eisen J.A."/>
        </authorList>
    </citation>
    <scope>NUCLEOTIDE SEQUENCE [LARGE SCALE GENOMIC DNA]</scope>
    <source>
        <strain evidence="1 2">DSM 2279</strain>
    </source>
</reference>
<proteinExistence type="predicted"/>
<dbReference type="STRING" id="937775.Metlim_1533"/>
<dbReference type="InParanoid" id="H1Z3N5"/>